<evidence type="ECO:0000313" key="3">
    <source>
        <dbReference type="Proteomes" id="UP000297564"/>
    </source>
</evidence>
<name>A0A4Z0BGX4_9BURK</name>
<accession>A0A4Z0BGX4</accession>
<proteinExistence type="predicted"/>
<protein>
    <submittedName>
        <fullName evidence="2">Uncharacterized protein</fullName>
    </submittedName>
</protein>
<evidence type="ECO:0000256" key="1">
    <source>
        <dbReference type="SAM" id="MobiDB-lite"/>
    </source>
</evidence>
<keyword evidence="3" id="KW-1185">Reference proteome</keyword>
<sequence length="476" mass="52737">MARYINAVSTKGWRDQDKCLVDGGAGRIDVRRQVDPPSRWSRLWGNSRLYVALWGSRAYRNKALEAQHRVRADFLETLKQAYGSPIAERVVRFVRKDSALTVADARAALRFAQEFSRPTQEANARLIAQYVKDHAPRNGLQGADLEHRVSELLAGEIRKHTLSEAQVLDAIRRANILAGTAPLESSPGMQRDGRPSDEQRFDSALADCAARPGELSSAATQAGLRRIIEGAQGLSLARAAEILRFAASSPPTYREHIVRDLCGGQRTVFDGRGVLRSAAFGALMPVDHSPSHLQRRMEEDIRARLATPPVDPSTGFSLHPTVLKDCNRDRFYVNGKRMTDRQEDFTVEFRAEFGEGAQADMLATIASRFMCQTNTTRMTDVLNAEVVFPLVKDYTTFHEATRRADGRWDLRTTHRSTVEAAQFPGLDGVRAIASPPSILYTISCTLTPGQDTAPPSVSDIRVEALFTSDRPAPSPR</sequence>
<feature type="region of interest" description="Disordered" evidence="1">
    <location>
        <begin position="181"/>
        <end position="200"/>
    </location>
</feature>
<organism evidence="2 3">
    <name type="scientific">Ramlibacter rhizophilus</name>
    <dbReference type="NCBI Taxonomy" id="1781167"/>
    <lineage>
        <taxon>Bacteria</taxon>
        <taxon>Pseudomonadati</taxon>
        <taxon>Pseudomonadota</taxon>
        <taxon>Betaproteobacteria</taxon>
        <taxon>Burkholderiales</taxon>
        <taxon>Comamonadaceae</taxon>
        <taxon>Ramlibacter</taxon>
    </lineage>
</organism>
<evidence type="ECO:0000313" key="2">
    <source>
        <dbReference type="EMBL" id="TFY98542.1"/>
    </source>
</evidence>
<dbReference type="Proteomes" id="UP000297564">
    <property type="component" value="Unassembled WGS sequence"/>
</dbReference>
<dbReference type="RefSeq" id="WP_135285693.1">
    <property type="nucleotide sequence ID" value="NZ_SMLL01000005.1"/>
</dbReference>
<comment type="caution">
    <text evidence="2">The sequence shown here is derived from an EMBL/GenBank/DDBJ whole genome shotgun (WGS) entry which is preliminary data.</text>
</comment>
<feature type="compositionally biased region" description="Basic and acidic residues" evidence="1">
    <location>
        <begin position="191"/>
        <end position="200"/>
    </location>
</feature>
<dbReference type="AlphaFoldDB" id="A0A4Z0BGX4"/>
<dbReference type="EMBL" id="SMLL01000005">
    <property type="protein sequence ID" value="TFY98542.1"/>
    <property type="molecule type" value="Genomic_DNA"/>
</dbReference>
<reference evidence="2 3" key="1">
    <citation type="submission" date="2019-03" db="EMBL/GenBank/DDBJ databases">
        <title>Ramlibacter rhizophilus CCTCC AB2015357, whole genome shotgun sequence.</title>
        <authorList>
            <person name="Zhang X."/>
            <person name="Feng G."/>
            <person name="Zhu H."/>
        </authorList>
    </citation>
    <scope>NUCLEOTIDE SEQUENCE [LARGE SCALE GENOMIC DNA]</scope>
    <source>
        <strain evidence="2 3">CCTCC AB2015357</strain>
    </source>
</reference>
<gene>
    <name evidence="2" type="ORF">EZ242_13460</name>
</gene>